<dbReference type="AlphaFoldDB" id="A0A9D3AXZ1"/>
<comment type="caution">
    <text evidence="1">The sequence shown here is derived from an EMBL/GenBank/DDBJ whole genome shotgun (WGS) entry which is preliminary data.</text>
</comment>
<evidence type="ECO:0000313" key="2">
    <source>
        <dbReference type="Proteomes" id="UP000798488"/>
    </source>
</evidence>
<proteinExistence type="predicted"/>
<dbReference type="EMBL" id="LSRS01000003">
    <property type="protein sequence ID" value="KAF1084926.1"/>
    <property type="molecule type" value="Genomic_DNA"/>
</dbReference>
<gene>
    <name evidence="1" type="ORF">SPSYN_01062</name>
</gene>
<dbReference type="Proteomes" id="UP000798488">
    <property type="component" value="Unassembled WGS sequence"/>
</dbReference>
<organism evidence="1 2">
    <name type="scientific">Sporotomaculum syntrophicum</name>
    <dbReference type="NCBI Taxonomy" id="182264"/>
    <lineage>
        <taxon>Bacteria</taxon>
        <taxon>Bacillati</taxon>
        <taxon>Bacillota</taxon>
        <taxon>Clostridia</taxon>
        <taxon>Eubacteriales</taxon>
        <taxon>Desulfallaceae</taxon>
        <taxon>Sporotomaculum</taxon>
    </lineage>
</organism>
<reference evidence="1" key="1">
    <citation type="submission" date="2016-02" db="EMBL/GenBank/DDBJ databases">
        <title>Draft Genome Sequence of Sporotomaculum syntrophicum Strain FB, a Syntrophic Benzoate Degrader.</title>
        <authorList>
            <person name="Nobu M.K."/>
            <person name="Narihiro T."/>
            <person name="Qiu Y.-L."/>
            <person name="Ohashi A."/>
            <person name="Liu W.-T."/>
            <person name="Yuji S."/>
        </authorList>
    </citation>
    <scope>NUCLEOTIDE SEQUENCE</scope>
    <source>
        <strain evidence="1">FB</strain>
    </source>
</reference>
<evidence type="ECO:0000313" key="1">
    <source>
        <dbReference type="EMBL" id="KAF1084926.1"/>
    </source>
</evidence>
<name>A0A9D3AXZ1_9FIRM</name>
<keyword evidence="2" id="KW-1185">Reference proteome</keyword>
<sequence>MNSSEIIKELRSYLNISQEDLAREFCHTN</sequence>
<accession>A0A9D3AXZ1</accession>
<protein>
    <submittedName>
        <fullName evidence="1">Uncharacterized protein</fullName>
    </submittedName>
</protein>